<evidence type="ECO:0000259" key="8">
    <source>
        <dbReference type="Pfam" id="PF00662"/>
    </source>
</evidence>
<evidence type="ECO:0000256" key="6">
    <source>
        <dbReference type="SAM" id="Phobius"/>
    </source>
</evidence>
<evidence type="ECO:0000256" key="5">
    <source>
        <dbReference type="RuleBase" id="RU000320"/>
    </source>
</evidence>
<name>D1C6X7_SPHTD</name>
<evidence type="ECO:0000259" key="7">
    <source>
        <dbReference type="Pfam" id="PF00361"/>
    </source>
</evidence>
<dbReference type="GO" id="GO:0048038">
    <property type="term" value="F:quinone binding"/>
    <property type="evidence" value="ECO:0007669"/>
    <property type="project" value="UniProtKB-KW"/>
</dbReference>
<feature type="transmembrane region" description="Helical" evidence="6">
    <location>
        <begin position="212"/>
        <end position="236"/>
    </location>
</feature>
<dbReference type="InterPro" id="IPR018393">
    <property type="entry name" value="NADHpl_OxRdtase_5_subgr"/>
</dbReference>
<dbReference type="NCBIfam" id="TIGR01974">
    <property type="entry name" value="NDH_I_L"/>
    <property type="match status" value="1"/>
</dbReference>
<dbReference type="GO" id="GO:0012505">
    <property type="term" value="C:endomembrane system"/>
    <property type="evidence" value="ECO:0007669"/>
    <property type="project" value="UniProtKB-SubCell"/>
</dbReference>
<dbReference type="HOGENOM" id="CLU_007100_6_0_0"/>
<dbReference type="EC" id="1.6.99.5" evidence="9"/>
<feature type="transmembrane region" description="Helical" evidence="6">
    <location>
        <begin position="84"/>
        <end position="104"/>
    </location>
</feature>
<feature type="transmembrane region" description="Helical" evidence="6">
    <location>
        <begin position="373"/>
        <end position="394"/>
    </location>
</feature>
<dbReference type="Pfam" id="PF00361">
    <property type="entry name" value="Proton_antipo_M"/>
    <property type="match status" value="1"/>
</dbReference>
<dbReference type="Gene3D" id="1.20.5.2700">
    <property type="match status" value="1"/>
</dbReference>
<feature type="transmembrane region" description="Helical" evidence="6">
    <location>
        <begin position="336"/>
        <end position="353"/>
    </location>
</feature>
<keyword evidence="9" id="KW-0560">Oxidoreductase</keyword>
<dbReference type="KEGG" id="sti:Sthe_0299"/>
<feature type="domain" description="NADH:quinone oxidoreductase/Mrp antiporter transmembrane" evidence="7">
    <location>
        <begin position="133"/>
        <end position="421"/>
    </location>
</feature>
<dbReference type="STRING" id="479434.Sthe_0299"/>
<dbReference type="GO" id="GO:0003954">
    <property type="term" value="F:NADH dehydrogenase activity"/>
    <property type="evidence" value="ECO:0007669"/>
    <property type="project" value="TreeGrafter"/>
</dbReference>
<gene>
    <name evidence="9" type="ordered locus">Sthe_0299</name>
</gene>
<feature type="domain" description="NADH-Ubiquinone oxidoreductase (complex I) chain 5 N-terminal" evidence="8">
    <location>
        <begin position="67"/>
        <end position="117"/>
    </location>
</feature>
<dbReference type="InParanoid" id="D1C6X7"/>
<protein>
    <submittedName>
        <fullName evidence="9">Proton-translocating NADH-quinone oxidoreductase, chain L</fullName>
        <ecNumber evidence="9">1.6.99.5</ecNumber>
    </submittedName>
</protein>
<comment type="subcellular location">
    <subcellularLocation>
        <location evidence="1">Endomembrane system</location>
        <topology evidence="1">Multi-pass membrane protein</topology>
    </subcellularLocation>
    <subcellularLocation>
        <location evidence="5">Membrane</location>
        <topology evidence="5">Multi-pass membrane protein</topology>
    </subcellularLocation>
</comment>
<dbReference type="GO" id="GO:0042773">
    <property type="term" value="P:ATP synthesis coupled electron transport"/>
    <property type="evidence" value="ECO:0007669"/>
    <property type="project" value="InterPro"/>
</dbReference>
<keyword evidence="3 6" id="KW-1133">Transmembrane helix</keyword>
<reference evidence="10" key="1">
    <citation type="submission" date="2009-11" db="EMBL/GenBank/DDBJ databases">
        <title>The complete chromosome 1 of Sphaerobacter thermophilus DSM 20745.</title>
        <authorList>
            <person name="Lucas S."/>
            <person name="Copeland A."/>
            <person name="Lapidus A."/>
            <person name="Glavina del Rio T."/>
            <person name="Dalin E."/>
            <person name="Tice H."/>
            <person name="Bruce D."/>
            <person name="Goodwin L."/>
            <person name="Pitluck S."/>
            <person name="Kyrpides N."/>
            <person name="Mavromatis K."/>
            <person name="Ivanova N."/>
            <person name="Mikhailova N."/>
            <person name="LaButti K.M."/>
            <person name="Clum A."/>
            <person name="Sun H.I."/>
            <person name="Brettin T."/>
            <person name="Detter J.C."/>
            <person name="Han C."/>
            <person name="Larimer F."/>
            <person name="Land M."/>
            <person name="Hauser L."/>
            <person name="Markowitz V."/>
            <person name="Cheng J.F."/>
            <person name="Hugenholtz P."/>
            <person name="Woyke T."/>
            <person name="Wu D."/>
            <person name="Steenblock K."/>
            <person name="Schneider S."/>
            <person name="Pukall R."/>
            <person name="Goeker M."/>
            <person name="Klenk H.P."/>
            <person name="Eisen J.A."/>
        </authorList>
    </citation>
    <scope>NUCLEOTIDE SEQUENCE [LARGE SCALE GENOMIC DNA]</scope>
    <source>
        <strain evidence="10">ATCC 49802 / DSM 20745 / S 6022</strain>
    </source>
</reference>
<evidence type="ECO:0000313" key="10">
    <source>
        <dbReference type="Proteomes" id="UP000002027"/>
    </source>
</evidence>
<feature type="transmembrane region" description="Helical" evidence="6">
    <location>
        <begin position="304"/>
        <end position="330"/>
    </location>
</feature>
<keyword evidence="4 6" id="KW-0472">Membrane</keyword>
<dbReference type="OrthoDB" id="9807568at2"/>
<dbReference type="NCBIfam" id="NF005141">
    <property type="entry name" value="PRK06590.1"/>
    <property type="match status" value="1"/>
</dbReference>
<keyword evidence="2 5" id="KW-0812">Transmembrane</keyword>
<feature type="transmembrane region" description="Helical" evidence="6">
    <location>
        <begin position="276"/>
        <end position="297"/>
    </location>
</feature>
<sequence>MANWLFLIPLAPLAAAVINFLFGRWYIRDRAHWLAILGVATAFAVSVAVFAQVAGDGEAVSQHLFTWIPAGDFQIPVTLTVDQLTAVMLLVVTGVGLLVHIYSVGYMHGDPGFYRFFAYLPLFVFSMLMLVLANNYLLLFFFWEAVGLCSFLLIGFWYRRRSAAQAAKKAFVVNRIGDFGFGLGVMLIFVNLGTLEYAGVFERVASLPQGTVTIIALLLFTGAIGKSAQIPLFVWLPDAMEGPTPVSALIHAATMVTAGIFMVARSWPIFAASPDAMLVVAIIGAATAFVAATIGLTQYDIKKVIAYSTVSQLGYMAFALGVGAWAAAIFHLMTHAFFKGLLFLGAGSVIHAMHDEQDMRHMGGLKKYMPVTYWTFLIGSAANAGILPFAGFWSKDEIIVGAWVGGRPIIAIVGLIAALFTSLYMFRVVFLTFHGEERFDRRHVKPHESPAVMTIPLLILAVGAMLAGFVGFPPENGAFHHFLEPVFSGHGAEAHHVSTATTLTFGAISTAIALAGLGLAYAAYIRGSLNPATIAERFGPLYQLAYRRWYFDEIYETLIVHPLYRLSVWLWRVVDVQIIDGTVNGVAALVSFTAQRWRRVQTGLVANYALAIALGTVIIVGVYLIVGSNLFQ</sequence>
<dbReference type="PRINTS" id="PR01435">
    <property type="entry name" value="NPOXDRDTASE5"/>
</dbReference>
<feature type="transmembrane region" description="Helical" evidence="6">
    <location>
        <begin position="503"/>
        <end position="524"/>
    </location>
</feature>
<dbReference type="eggNOG" id="COG1009">
    <property type="taxonomic scope" value="Bacteria"/>
</dbReference>
<accession>D1C6X7</accession>
<reference evidence="9 10" key="2">
    <citation type="journal article" date="2010" name="Stand. Genomic Sci.">
        <title>Complete genome sequence of Desulfohalobium retbaense type strain (HR(100)).</title>
        <authorList>
            <person name="Spring S."/>
            <person name="Nolan M."/>
            <person name="Lapidus A."/>
            <person name="Glavina Del Rio T."/>
            <person name="Copeland A."/>
            <person name="Tice H."/>
            <person name="Cheng J.F."/>
            <person name="Lucas S."/>
            <person name="Land M."/>
            <person name="Chen F."/>
            <person name="Bruce D."/>
            <person name="Goodwin L."/>
            <person name="Pitluck S."/>
            <person name="Ivanova N."/>
            <person name="Mavromatis K."/>
            <person name="Mikhailova N."/>
            <person name="Pati A."/>
            <person name="Chen A."/>
            <person name="Palaniappan K."/>
            <person name="Hauser L."/>
            <person name="Chang Y.J."/>
            <person name="Jeffries C.D."/>
            <person name="Munk C."/>
            <person name="Kiss H."/>
            <person name="Chain P."/>
            <person name="Han C."/>
            <person name="Brettin T."/>
            <person name="Detter J.C."/>
            <person name="Schuler E."/>
            <person name="Goker M."/>
            <person name="Rohde M."/>
            <person name="Bristow J."/>
            <person name="Eisen J.A."/>
            <person name="Markowitz V."/>
            <person name="Hugenholtz P."/>
            <person name="Kyrpides N.C."/>
            <person name="Klenk H.P."/>
        </authorList>
    </citation>
    <scope>NUCLEOTIDE SEQUENCE [LARGE SCALE GENOMIC DNA]</scope>
    <source>
        <strain evidence="10">ATCC 49802 / DSM 20745 / S 6022</strain>
    </source>
</reference>
<dbReference type="RefSeq" id="WP_012870786.1">
    <property type="nucleotide sequence ID" value="NC_013523.1"/>
</dbReference>
<evidence type="ECO:0000256" key="1">
    <source>
        <dbReference type="ARBA" id="ARBA00004127"/>
    </source>
</evidence>
<feature type="transmembrane region" description="Helical" evidence="6">
    <location>
        <begin position="116"/>
        <end position="133"/>
    </location>
</feature>
<proteinExistence type="predicted"/>
<dbReference type="AlphaFoldDB" id="D1C6X7"/>
<feature type="transmembrane region" description="Helical" evidence="6">
    <location>
        <begin position="409"/>
        <end position="430"/>
    </location>
</feature>
<organism evidence="9 10">
    <name type="scientific">Sphaerobacter thermophilus (strain ATCC 49802 / DSM 20745 / KCCM 41009 / NCIMB 13125 / S 6022)</name>
    <dbReference type="NCBI Taxonomy" id="479434"/>
    <lineage>
        <taxon>Bacteria</taxon>
        <taxon>Pseudomonadati</taxon>
        <taxon>Thermomicrobiota</taxon>
        <taxon>Thermomicrobia</taxon>
        <taxon>Sphaerobacterales</taxon>
        <taxon>Sphaerobacterineae</taxon>
        <taxon>Sphaerobacteraceae</taxon>
        <taxon>Sphaerobacter</taxon>
    </lineage>
</organism>
<dbReference type="PANTHER" id="PTHR42829:SF2">
    <property type="entry name" value="NADH-UBIQUINONE OXIDOREDUCTASE CHAIN 5"/>
    <property type="match status" value="1"/>
</dbReference>
<dbReference type="InterPro" id="IPR001516">
    <property type="entry name" value="Proton_antipo_N"/>
</dbReference>
<dbReference type="Pfam" id="PF00662">
    <property type="entry name" value="Proton_antipo_N"/>
    <property type="match status" value="1"/>
</dbReference>
<dbReference type="InterPro" id="IPR001750">
    <property type="entry name" value="ND/Mrp_TM"/>
</dbReference>
<dbReference type="InterPro" id="IPR003945">
    <property type="entry name" value="NU5C-like"/>
</dbReference>
<feature type="transmembrane region" description="Helical" evidence="6">
    <location>
        <begin position="6"/>
        <end position="27"/>
    </location>
</feature>
<keyword evidence="10" id="KW-1185">Reference proteome</keyword>
<feature type="transmembrane region" description="Helical" evidence="6">
    <location>
        <begin position="451"/>
        <end position="472"/>
    </location>
</feature>
<dbReference type="GO" id="GO:0015990">
    <property type="term" value="P:electron transport coupled proton transport"/>
    <property type="evidence" value="ECO:0007669"/>
    <property type="project" value="TreeGrafter"/>
</dbReference>
<evidence type="ECO:0000313" key="9">
    <source>
        <dbReference type="EMBL" id="ACZ37738.1"/>
    </source>
</evidence>
<evidence type="ECO:0000256" key="4">
    <source>
        <dbReference type="ARBA" id="ARBA00023136"/>
    </source>
</evidence>
<feature type="transmembrane region" description="Helical" evidence="6">
    <location>
        <begin position="248"/>
        <end position="270"/>
    </location>
</feature>
<feature type="transmembrane region" description="Helical" evidence="6">
    <location>
        <begin position="34"/>
        <end position="54"/>
    </location>
</feature>
<feature type="transmembrane region" description="Helical" evidence="6">
    <location>
        <begin position="179"/>
        <end position="200"/>
    </location>
</feature>
<feature type="transmembrane region" description="Helical" evidence="6">
    <location>
        <begin position="605"/>
        <end position="626"/>
    </location>
</feature>
<dbReference type="Proteomes" id="UP000002027">
    <property type="component" value="Chromosome 1"/>
</dbReference>
<dbReference type="PANTHER" id="PTHR42829">
    <property type="entry name" value="NADH-UBIQUINONE OXIDOREDUCTASE CHAIN 5"/>
    <property type="match status" value="1"/>
</dbReference>
<dbReference type="EMBL" id="CP001823">
    <property type="protein sequence ID" value="ACZ37738.1"/>
    <property type="molecule type" value="Genomic_DNA"/>
</dbReference>
<dbReference type="GO" id="GO:0016020">
    <property type="term" value="C:membrane"/>
    <property type="evidence" value="ECO:0007669"/>
    <property type="project" value="UniProtKB-SubCell"/>
</dbReference>
<dbReference type="GO" id="GO:0008137">
    <property type="term" value="F:NADH dehydrogenase (ubiquinone) activity"/>
    <property type="evidence" value="ECO:0007669"/>
    <property type="project" value="InterPro"/>
</dbReference>
<feature type="transmembrane region" description="Helical" evidence="6">
    <location>
        <begin position="139"/>
        <end position="158"/>
    </location>
</feature>
<evidence type="ECO:0000256" key="2">
    <source>
        <dbReference type="ARBA" id="ARBA00022692"/>
    </source>
</evidence>
<dbReference type="PRINTS" id="PR01434">
    <property type="entry name" value="NADHDHGNASE5"/>
</dbReference>
<evidence type="ECO:0000256" key="3">
    <source>
        <dbReference type="ARBA" id="ARBA00022989"/>
    </source>
</evidence>